<protein>
    <submittedName>
        <fullName evidence="1">4057_t:CDS:1</fullName>
    </submittedName>
</protein>
<sequence>MDFGGLQAPIINNLLDAWLVTVWKRLMTGNTLWALFQRDTITCLLRNKRNIEVVTALKENLIKLKTWLDKWKPYLKAWRKVTGTILASSSWLWEDSIIQIGQWTGAQITVKRIVNLLRDAITIRNNE</sequence>
<accession>A0A9N9I0M3</accession>
<keyword evidence="2" id="KW-1185">Reference proteome</keyword>
<dbReference type="OrthoDB" id="2417874at2759"/>
<reference evidence="1" key="1">
    <citation type="submission" date="2021-06" db="EMBL/GenBank/DDBJ databases">
        <authorList>
            <person name="Kallberg Y."/>
            <person name="Tangrot J."/>
            <person name="Rosling A."/>
        </authorList>
    </citation>
    <scope>NUCLEOTIDE SEQUENCE</scope>
    <source>
        <strain evidence="1">MA453B</strain>
    </source>
</reference>
<proteinExistence type="predicted"/>
<comment type="caution">
    <text evidence="1">The sequence shown here is derived from an EMBL/GenBank/DDBJ whole genome shotgun (WGS) entry which is preliminary data.</text>
</comment>
<dbReference type="Proteomes" id="UP000789405">
    <property type="component" value="Unassembled WGS sequence"/>
</dbReference>
<evidence type="ECO:0000313" key="1">
    <source>
        <dbReference type="EMBL" id="CAG8715220.1"/>
    </source>
</evidence>
<dbReference type="AlphaFoldDB" id="A0A9N9I0M3"/>
<gene>
    <name evidence="1" type="ORF">DERYTH_LOCUS13884</name>
</gene>
<feature type="non-terminal residue" evidence="1">
    <location>
        <position position="127"/>
    </location>
</feature>
<evidence type="ECO:0000313" key="2">
    <source>
        <dbReference type="Proteomes" id="UP000789405"/>
    </source>
</evidence>
<dbReference type="EMBL" id="CAJVPY010010084">
    <property type="protein sequence ID" value="CAG8715220.1"/>
    <property type="molecule type" value="Genomic_DNA"/>
</dbReference>
<name>A0A9N9I0M3_9GLOM</name>
<organism evidence="1 2">
    <name type="scientific">Dentiscutata erythropus</name>
    <dbReference type="NCBI Taxonomy" id="1348616"/>
    <lineage>
        <taxon>Eukaryota</taxon>
        <taxon>Fungi</taxon>
        <taxon>Fungi incertae sedis</taxon>
        <taxon>Mucoromycota</taxon>
        <taxon>Glomeromycotina</taxon>
        <taxon>Glomeromycetes</taxon>
        <taxon>Diversisporales</taxon>
        <taxon>Gigasporaceae</taxon>
        <taxon>Dentiscutata</taxon>
    </lineage>
</organism>